<dbReference type="EMBL" id="BPUR01000014">
    <property type="protein sequence ID" value="GJH19427.1"/>
    <property type="molecule type" value="Genomic_DNA"/>
</dbReference>
<dbReference type="Proteomes" id="UP001055013">
    <property type="component" value="Unassembled WGS sequence"/>
</dbReference>
<name>A0ACB5QXE7_9BURK</name>
<proteinExistence type="predicted"/>
<protein>
    <submittedName>
        <fullName evidence="1">Zinc-dependent alcohol dehydrogenase family protein</fullName>
    </submittedName>
</protein>
<sequence>MRAMVFDGNAPVLQMLDVPDPTPRAGELLIDVLACGVCRTDLHVVDGELTHPKRPVIPGHEIVGTVAQLGAGVTDFAPGDRVGVPWLGHTCGQCRYCAAGRENLCDTPGFTGYTIDGGYAERVVADARYCLHLPQRYSDVEAAPLLCAGLIGYRTLAMAGDAKRIGIYGFGAAAHIVAQVANHEGRSVYAFTRPGDTAAQRLALDLKAHWAGGSDETPPDELDAALIFAPAGALVPAALKAVAKGGAVVCGGIHMSDIPSFPYELLWGERRVMSVANLTREDGRAFMDIAGQFHLDLHTTPYPLDEANRALADLREGRLTGAAVLTVRA</sequence>
<evidence type="ECO:0000313" key="1">
    <source>
        <dbReference type="EMBL" id="GJH19427.1"/>
    </source>
</evidence>
<accession>A0ACB5QXE7</accession>
<keyword evidence="2" id="KW-1185">Reference proteome</keyword>
<evidence type="ECO:0000313" key="2">
    <source>
        <dbReference type="Proteomes" id="UP001055013"/>
    </source>
</evidence>
<gene>
    <name evidence="1" type="ORF">CBA19CS22_22815</name>
</gene>
<organism evidence="1 2">
    <name type="scientific">Caballeronia novacaledonica</name>
    <dbReference type="NCBI Taxonomy" id="1544861"/>
    <lineage>
        <taxon>Bacteria</taxon>
        <taxon>Pseudomonadati</taxon>
        <taxon>Pseudomonadota</taxon>
        <taxon>Betaproteobacteria</taxon>
        <taxon>Burkholderiales</taxon>
        <taxon>Burkholderiaceae</taxon>
        <taxon>Caballeronia</taxon>
    </lineage>
</organism>
<comment type="caution">
    <text evidence="1">The sequence shown here is derived from an EMBL/GenBank/DDBJ whole genome shotgun (WGS) entry which is preliminary data.</text>
</comment>
<reference evidence="1" key="1">
    <citation type="submission" date="2021-09" db="EMBL/GenBank/DDBJ databases">
        <title>Isolation and characterization of 3-chlorobenzoate degrading bacteria from soils in Shizuoka.</title>
        <authorList>
            <person name="Ifat A."/>
            <person name="Ogawa N."/>
            <person name="Kimbara K."/>
            <person name="Moriuchi R."/>
            <person name="Dohra H."/>
            <person name="Shintani M."/>
        </authorList>
    </citation>
    <scope>NUCLEOTIDE SEQUENCE</scope>
    <source>
        <strain evidence="1">19CS2-2</strain>
    </source>
</reference>